<accession>A0A7M5XMH3</accession>
<name>A0A7M5XMH3_9CNID</name>
<protein>
    <recommendedName>
        <fullName evidence="3">Reverse transcriptase zinc-binding domain-containing protein</fullName>
    </recommendedName>
</protein>
<evidence type="ECO:0008006" key="3">
    <source>
        <dbReference type="Google" id="ProtNLM"/>
    </source>
</evidence>
<proteinExistence type="predicted"/>
<evidence type="ECO:0000313" key="2">
    <source>
        <dbReference type="Proteomes" id="UP000594262"/>
    </source>
</evidence>
<dbReference type="Proteomes" id="UP000594262">
    <property type="component" value="Unplaced"/>
</dbReference>
<sequence length="256" mass="30103">MRKLESIQYNACLAITGCFRGTSQERIYSELGLESLADRRFTRRMIFFYKIMNNQAPSYLRNYLPARLTEPVNIRTRNPIYPLNIRTERFRNSFFPSCISQWNVLDGNIRNLPSVKTFKIAILKFLRPKQSRVFYVSDNQGVVLLNRLRVGFSHLNEHKFRHGFRDTLDRFCGCRTNSVENTQHFFLHCSIYSYARQSLFDKLQDLRTVFLPLNPSYFCRLLLYGDESLTSISNQTIILSVVEYIHESGRFSGALF</sequence>
<dbReference type="PROSITE" id="PS51257">
    <property type="entry name" value="PROKAR_LIPOPROTEIN"/>
    <property type="match status" value="1"/>
</dbReference>
<dbReference type="EnsemblMetazoa" id="CLYHEMT026387.1">
    <property type="protein sequence ID" value="CLYHEMP026387.1"/>
    <property type="gene ID" value="CLYHEMG026387"/>
</dbReference>
<dbReference type="OrthoDB" id="6139803at2759"/>
<dbReference type="AlphaFoldDB" id="A0A7M5XMH3"/>
<keyword evidence="2" id="KW-1185">Reference proteome</keyword>
<organism evidence="1 2">
    <name type="scientific">Clytia hemisphaerica</name>
    <dbReference type="NCBI Taxonomy" id="252671"/>
    <lineage>
        <taxon>Eukaryota</taxon>
        <taxon>Metazoa</taxon>
        <taxon>Cnidaria</taxon>
        <taxon>Hydrozoa</taxon>
        <taxon>Hydroidolina</taxon>
        <taxon>Leptothecata</taxon>
        <taxon>Obeliida</taxon>
        <taxon>Clytiidae</taxon>
        <taxon>Clytia</taxon>
    </lineage>
</organism>
<evidence type="ECO:0000313" key="1">
    <source>
        <dbReference type="EnsemblMetazoa" id="CLYHEMP026387.1"/>
    </source>
</evidence>
<reference evidence="1" key="1">
    <citation type="submission" date="2021-01" db="UniProtKB">
        <authorList>
            <consortium name="EnsemblMetazoa"/>
        </authorList>
    </citation>
    <scope>IDENTIFICATION</scope>
</reference>